<proteinExistence type="predicted"/>
<keyword evidence="1" id="KW-1133">Transmembrane helix</keyword>
<keyword evidence="1" id="KW-0472">Membrane</keyword>
<reference evidence="2" key="1">
    <citation type="journal article" date="2013" name="BMC Genomics">
        <title>Unscrambling butterfly oogenesis.</title>
        <authorList>
            <person name="Carter J.M."/>
            <person name="Baker S.C."/>
            <person name="Pink R."/>
            <person name="Carter D.R."/>
            <person name="Collins A."/>
            <person name="Tomlin J."/>
            <person name="Gibbs M."/>
            <person name="Breuker C.J."/>
        </authorList>
    </citation>
    <scope>NUCLEOTIDE SEQUENCE</scope>
    <source>
        <tissue evidence="2">Ovary</tissue>
    </source>
</reference>
<reference evidence="2" key="2">
    <citation type="submission" date="2013-05" db="EMBL/GenBank/DDBJ databases">
        <authorList>
            <person name="Carter J.-M."/>
            <person name="Baker S.C."/>
            <person name="Pink R."/>
            <person name="Carter D.R.F."/>
            <person name="Collins A."/>
            <person name="Tomlin J."/>
            <person name="Gibbs M."/>
            <person name="Breuker C.J."/>
        </authorList>
    </citation>
    <scope>NUCLEOTIDE SEQUENCE</scope>
    <source>
        <tissue evidence="2">Ovary</tissue>
    </source>
</reference>
<feature type="transmembrane region" description="Helical" evidence="1">
    <location>
        <begin position="6"/>
        <end position="28"/>
    </location>
</feature>
<dbReference type="EMBL" id="GAIX01001319">
    <property type="protein sequence ID" value="JAA91241.1"/>
    <property type="molecule type" value="Transcribed_RNA"/>
</dbReference>
<accession>S4PF29</accession>
<sequence>MYRFSLLGFVFNFLFILYVGLLISRFFLRNLCRFFRYIVIVTFTSRRHLYLGSIPGFNLSIYSILCYFSSILYFKNIDERQVPIKKTLQTT</sequence>
<evidence type="ECO:0000256" key="1">
    <source>
        <dbReference type="SAM" id="Phobius"/>
    </source>
</evidence>
<dbReference type="AlphaFoldDB" id="S4PF29"/>
<keyword evidence="1" id="KW-0812">Transmembrane</keyword>
<feature type="non-terminal residue" evidence="2">
    <location>
        <position position="91"/>
    </location>
</feature>
<protein>
    <submittedName>
        <fullName evidence="2">Uncharacterized protein</fullName>
    </submittedName>
</protein>
<feature type="transmembrane region" description="Helical" evidence="1">
    <location>
        <begin position="49"/>
        <end position="74"/>
    </location>
</feature>
<name>S4PF29_9NEOP</name>
<evidence type="ECO:0000313" key="2">
    <source>
        <dbReference type="EMBL" id="JAA91241.1"/>
    </source>
</evidence>
<organism evidence="2">
    <name type="scientific">Pararge aegeria</name>
    <name type="common">speckled wood butterfly</name>
    <dbReference type="NCBI Taxonomy" id="116150"/>
    <lineage>
        <taxon>Eukaryota</taxon>
        <taxon>Metazoa</taxon>
        <taxon>Ecdysozoa</taxon>
        <taxon>Arthropoda</taxon>
        <taxon>Hexapoda</taxon>
        <taxon>Insecta</taxon>
        <taxon>Pterygota</taxon>
        <taxon>Neoptera</taxon>
        <taxon>Endopterygota</taxon>
        <taxon>Lepidoptera</taxon>
        <taxon>Glossata</taxon>
        <taxon>Ditrysia</taxon>
        <taxon>Papilionoidea</taxon>
        <taxon>Nymphalidae</taxon>
        <taxon>Satyrinae</taxon>
        <taxon>Satyrini</taxon>
        <taxon>Parargina</taxon>
        <taxon>Pararge</taxon>
    </lineage>
</organism>